<sequence length="1051" mass="119496">MTKAEIDEMTEEDLLRKIEEKGVLDEVMNRLNIETGDPSIDYLPQKVRNTQTKPKKIPIDPTHRYLYLKITGGKAFIEHLENDAAVQTSGRVPSFFILHIYFQGQRFKSKPTSCTVEPEFNEGFLLELGKDRYGGNQRPLGSSALIGMPDQIHMVLIKSDITGDNTIVSSHFLEWRAILTRSNCSLVKSIELLGVGAENKVTVGILDIQLEFIPHFSEGQIVDDDIFNGQISLEKNHASEKERLFLIYAKQWWKEYLQIRTLHRERLVKIFAQDENGVNRVVCSFIKPLRASRLLDTPRQAARFVALIGYEKLSCVGAGERVEQWSSIHAFLCRNKGDCEDHAILLCCLLLGFGLDAYVAVGTKMKGSAHTWVVTIDTYGKVMFWESLTGQRYQHSPISLDDLPHEKVERKQNHPYKTIGCLFNDKKFFANNQSMDRVDVCKFNLEEESSWKKMSEESIEQATSPPWPVIPPLISSTIDSATASNDLETELKIILADYRADKGLSTVWDDHLGYLLTPALASYEFERTTGVGNCGNDEFQDSVRRLVPDGHTFKAYPIQFVHNNAKRAFSACLKSPVCEEIITCNGDQVRMAVRVRVFTYPESAIAAWWIIGGGIGGASTAFWLSRLYSRRADIHIYESTDSIGGRLKTVEIDGHFFEAGGSIIHPRNSYAKQFVKLFGLKQRESNLDISFSLVQNDKEVILHTYRDKILKLMQMLYFFKLDSIRIQSLVSRMLRDFENIYDLQTESFCYSHPNGLLTAMNVEFSKYLNTTLMELLKSSGMSKNMLDFANAALRTNYGQDETHAFVGSVCMAGIQSGLWAIHNGNKGLVERFIQVSKAKVHLNTKIMTIKRNNNKFTLVADKEKFSHDIVIIAAPLEKDMLQTSGFEMEFPSLQMHQTVATFVNAELNSSFWEFGEEKPEVILAIKSFYNSIGKQTPINYNSDNEQMKNLSVYKIFSNNELTDNQLNKLFKNIRQKKVISWKAYPEYSTPQLTNSFILADNLYYNNAIESLASAIEMSIISARNSAILAYYKWKGDDKKIDPNLNTFHAEL</sequence>
<dbReference type="Proteomes" id="UP000549394">
    <property type="component" value="Unassembled WGS sequence"/>
</dbReference>
<feature type="domain" description="CEP76 C2" evidence="8">
    <location>
        <begin position="59"/>
        <end position="217"/>
    </location>
</feature>
<dbReference type="Gene3D" id="3.50.50.60">
    <property type="entry name" value="FAD/NAD(P)-binding domain"/>
    <property type="match status" value="1"/>
</dbReference>
<dbReference type="EMBL" id="CAJFCJ010000005">
    <property type="protein sequence ID" value="CAD5114295.1"/>
    <property type="molecule type" value="Genomic_DNA"/>
</dbReference>
<evidence type="ECO:0000256" key="2">
    <source>
        <dbReference type="ARBA" id="ARBA00005400"/>
    </source>
</evidence>
<keyword evidence="5" id="KW-0206">Cytoskeleton</keyword>
<dbReference type="InterPro" id="IPR038765">
    <property type="entry name" value="Papain-like_cys_pep_sf"/>
</dbReference>
<dbReference type="GO" id="GO:0046599">
    <property type="term" value="P:regulation of centriole replication"/>
    <property type="evidence" value="ECO:0007669"/>
    <property type="project" value="TreeGrafter"/>
</dbReference>
<dbReference type="OrthoDB" id="5527234at2759"/>
<dbReference type="InterPro" id="IPR056288">
    <property type="entry name" value="CEP76_C"/>
</dbReference>
<dbReference type="InterPro" id="IPR028926">
    <property type="entry name" value="CEP76-C2"/>
</dbReference>
<accession>A0A7I8VDP0</accession>
<evidence type="ECO:0000256" key="1">
    <source>
        <dbReference type="ARBA" id="ARBA00004114"/>
    </source>
</evidence>
<keyword evidence="12" id="KW-1185">Reference proteome</keyword>
<dbReference type="InterPro" id="IPR010795">
    <property type="entry name" value="Prenylcys_lyase"/>
</dbReference>
<dbReference type="SUPFAM" id="SSF54001">
    <property type="entry name" value="Cysteine proteinases"/>
    <property type="match status" value="1"/>
</dbReference>
<evidence type="ECO:0000259" key="10">
    <source>
        <dbReference type="Pfam" id="PF24656"/>
    </source>
</evidence>
<evidence type="ECO:0000259" key="8">
    <source>
        <dbReference type="Pfam" id="PF15627"/>
    </source>
</evidence>
<organism evidence="11 12">
    <name type="scientific">Dimorphilus gyrociliatus</name>
    <dbReference type="NCBI Taxonomy" id="2664684"/>
    <lineage>
        <taxon>Eukaryota</taxon>
        <taxon>Metazoa</taxon>
        <taxon>Spiralia</taxon>
        <taxon>Lophotrochozoa</taxon>
        <taxon>Annelida</taxon>
        <taxon>Polychaeta</taxon>
        <taxon>Polychaeta incertae sedis</taxon>
        <taxon>Dinophilidae</taxon>
        <taxon>Dimorphilus</taxon>
    </lineage>
</organism>
<gene>
    <name evidence="11" type="ORF">DGYR_LOCUS3154</name>
</gene>
<dbReference type="AlphaFoldDB" id="A0A7I8VDP0"/>
<evidence type="ECO:0000259" key="9">
    <source>
        <dbReference type="Pfam" id="PF24652"/>
    </source>
</evidence>
<feature type="domain" description="Centrosomal protein of 76 kDa C-terminal" evidence="9">
    <location>
        <begin position="477"/>
        <end position="611"/>
    </location>
</feature>
<evidence type="ECO:0000313" key="11">
    <source>
        <dbReference type="EMBL" id="CAD5114295.1"/>
    </source>
</evidence>
<reference evidence="11 12" key="1">
    <citation type="submission" date="2020-08" db="EMBL/GenBank/DDBJ databases">
        <authorList>
            <person name="Hejnol A."/>
        </authorList>
    </citation>
    <scope>NUCLEOTIDE SEQUENCE [LARGE SCALE GENOMIC DNA]</scope>
</reference>
<feature type="domain" description="CEP76/DRC7 peptidase-like" evidence="10">
    <location>
        <begin position="323"/>
        <end position="454"/>
    </location>
</feature>
<evidence type="ECO:0000256" key="5">
    <source>
        <dbReference type="ARBA" id="ARBA00023212"/>
    </source>
</evidence>
<dbReference type="Pfam" id="PF24656">
    <property type="entry name" value="CEPT76_peptidase"/>
    <property type="match status" value="1"/>
</dbReference>
<protein>
    <recommendedName>
        <fullName evidence="3">Centrosomal protein of 76 kDa</fullName>
    </recommendedName>
</protein>
<feature type="domain" description="Prenylcysteine lyase" evidence="7">
    <location>
        <begin position="707"/>
        <end position="1041"/>
    </location>
</feature>
<evidence type="ECO:0000256" key="3">
    <source>
        <dbReference type="ARBA" id="ARBA00015706"/>
    </source>
</evidence>
<dbReference type="Pfam" id="PF15627">
    <property type="entry name" value="CEP76-C2"/>
    <property type="match status" value="1"/>
</dbReference>
<comment type="function">
    <text evidence="6">Centrosomal protein involved in regulation of centriole duplication. Required to limit centriole duplication to once per cell cycle by preventing centriole reduplication.</text>
</comment>
<comment type="similarity">
    <text evidence="2">Belongs to the CEP76 family.</text>
</comment>
<comment type="subcellular location">
    <subcellularLocation>
        <location evidence="1">Cytoplasm</location>
        <location evidence="1">Cytoskeleton</location>
        <location evidence="1">Microtubule organizing center</location>
        <location evidence="1">Centrosome</location>
        <location evidence="1">Centriole</location>
    </subcellularLocation>
</comment>
<dbReference type="PANTHER" id="PTHR46436:SF1">
    <property type="entry name" value="CENTROSOMAL PROTEIN OF 76 KDA"/>
    <property type="match status" value="1"/>
</dbReference>
<dbReference type="InterPro" id="IPR052299">
    <property type="entry name" value="CEP76"/>
</dbReference>
<evidence type="ECO:0000256" key="6">
    <source>
        <dbReference type="ARBA" id="ARBA00024729"/>
    </source>
</evidence>
<proteinExistence type="inferred from homology"/>
<evidence type="ECO:0000259" key="7">
    <source>
        <dbReference type="Pfam" id="PF07156"/>
    </source>
</evidence>
<evidence type="ECO:0000313" key="12">
    <source>
        <dbReference type="Proteomes" id="UP000549394"/>
    </source>
</evidence>
<dbReference type="Pfam" id="PF07156">
    <property type="entry name" value="Prenylcys_lyase"/>
    <property type="match status" value="1"/>
</dbReference>
<keyword evidence="4" id="KW-0963">Cytoplasm</keyword>
<dbReference type="GO" id="GO:0030328">
    <property type="term" value="P:prenylcysteine catabolic process"/>
    <property type="evidence" value="ECO:0007669"/>
    <property type="project" value="InterPro"/>
</dbReference>
<dbReference type="InterPro" id="IPR036188">
    <property type="entry name" value="FAD/NAD-bd_sf"/>
</dbReference>
<comment type="caution">
    <text evidence="11">The sequence shown here is derived from an EMBL/GenBank/DDBJ whole genome shotgun (WGS) entry which is preliminary data.</text>
</comment>
<dbReference type="InterPro" id="IPR056290">
    <property type="entry name" value="CEPT76/DRC7_peptidase-like_dom"/>
</dbReference>
<dbReference type="Pfam" id="PF24652">
    <property type="entry name" value="CEP76_C"/>
    <property type="match status" value="1"/>
</dbReference>
<name>A0A7I8VDP0_9ANNE</name>
<dbReference type="GO" id="GO:0005814">
    <property type="term" value="C:centriole"/>
    <property type="evidence" value="ECO:0007669"/>
    <property type="project" value="UniProtKB-SubCell"/>
</dbReference>
<dbReference type="SUPFAM" id="SSF51905">
    <property type="entry name" value="FAD/NAD(P)-binding domain"/>
    <property type="match status" value="1"/>
</dbReference>
<evidence type="ECO:0000256" key="4">
    <source>
        <dbReference type="ARBA" id="ARBA00022490"/>
    </source>
</evidence>
<dbReference type="GO" id="GO:0016670">
    <property type="term" value="F:oxidoreductase activity, acting on a sulfur group of donors, oxygen as acceptor"/>
    <property type="evidence" value="ECO:0007669"/>
    <property type="project" value="InterPro"/>
</dbReference>
<dbReference type="Gene3D" id="3.10.620.30">
    <property type="match status" value="1"/>
</dbReference>
<dbReference type="PANTHER" id="PTHR46436">
    <property type="entry name" value="CENTROSOMAL PROTEIN OF 76 KDA"/>
    <property type="match status" value="1"/>
</dbReference>